<organism evidence="1 2">
    <name type="scientific">Roseateles toxinivorans</name>
    <dbReference type="NCBI Taxonomy" id="270368"/>
    <lineage>
        <taxon>Bacteria</taxon>
        <taxon>Pseudomonadati</taxon>
        <taxon>Pseudomonadota</taxon>
        <taxon>Betaproteobacteria</taxon>
        <taxon>Burkholderiales</taxon>
        <taxon>Sphaerotilaceae</taxon>
        <taxon>Roseateles</taxon>
    </lineage>
</organism>
<accession>A0A4R6QKT4</accession>
<dbReference type="Proteomes" id="UP000295361">
    <property type="component" value="Unassembled WGS sequence"/>
</dbReference>
<dbReference type="RefSeq" id="WP_133700866.1">
    <property type="nucleotide sequence ID" value="NZ_SNXS01000003.1"/>
</dbReference>
<keyword evidence="2" id="KW-1185">Reference proteome</keyword>
<evidence type="ECO:0000313" key="1">
    <source>
        <dbReference type="EMBL" id="TDP71059.1"/>
    </source>
</evidence>
<comment type="caution">
    <text evidence="1">The sequence shown here is derived from an EMBL/GenBank/DDBJ whole genome shotgun (WGS) entry which is preliminary data.</text>
</comment>
<proteinExistence type="predicted"/>
<gene>
    <name evidence="1" type="ORF">DES47_10337</name>
</gene>
<reference evidence="1 2" key="1">
    <citation type="submission" date="2019-03" db="EMBL/GenBank/DDBJ databases">
        <title>Genomic Encyclopedia of Type Strains, Phase IV (KMG-IV): sequencing the most valuable type-strain genomes for metagenomic binning, comparative biology and taxonomic classification.</title>
        <authorList>
            <person name="Goeker M."/>
        </authorList>
    </citation>
    <scope>NUCLEOTIDE SEQUENCE [LARGE SCALE GENOMIC DNA]</scope>
    <source>
        <strain evidence="1 2">DSM 16998</strain>
    </source>
</reference>
<dbReference type="InParanoid" id="A0A4R6QKT4"/>
<dbReference type="EMBL" id="SNXS01000003">
    <property type="protein sequence ID" value="TDP71059.1"/>
    <property type="molecule type" value="Genomic_DNA"/>
</dbReference>
<dbReference type="AlphaFoldDB" id="A0A4R6QKT4"/>
<protein>
    <submittedName>
        <fullName evidence="1">Uncharacterized protein</fullName>
    </submittedName>
</protein>
<dbReference type="OrthoDB" id="8759078at2"/>
<sequence>MSHIDPAGALASLLRSQVRRLNRAPGQKTDKKAGAGIGSAAGLAAPEPDLAALLASRVKALDPDDPNRRSKALRLFIEHTLLAEFGSNLLGDPGFFRMVDQVVAQMASAADLSLHIDQAVELLLDAR</sequence>
<name>A0A4R6QKT4_9BURK</name>
<evidence type="ECO:0000313" key="2">
    <source>
        <dbReference type="Proteomes" id="UP000295361"/>
    </source>
</evidence>